<dbReference type="Gene3D" id="3.40.630.30">
    <property type="match status" value="1"/>
</dbReference>
<gene>
    <name evidence="2" type="ORF">OVY01_05245</name>
</gene>
<dbReference type="InterPro" id="IPR016181">
    <property type="entry name" value="Acyl_CoA_acyltransferase"/>
</dbReference>
<proteinExistence type="predicted"/>
<dbReference type="Proteomes" id="UP001082899">
    <property type="component" value="Unassembled WGS sequence"/>
</dbReference>
<dbReference type="EMBL" id="JAPMXC010000001">
    <property type="protein sequence ID" value="MCY0386652.1"/>
    <property type="molecule type" value="Genomic_DNA"/>
</dbReference>
<feature type="domain" description="N-acetyltransferase" evidence="1">
    <location>
        <begin position="19"/>
        <end position="185"/>
    </location>
</feature>
<evidence type="ECO:0000259" key="1">
    <source>
        <dbReference type="PROSITE" id="PS51186"/>
    </source>
</evidence>
<organism evidence="2 3">
    <name type="scientific">Robbsia betulipollinis</name>
    <dbReference type="NCBI Taxonomy" id="2981849"/>
    <lineage>
        <taxon>Bacteria</taxon>
        <taxon>Pseudomonadati</taxon>
        <taxon>Pseudomonadota</taxon>
        <taxon>Betaproteobacteria</taxon>
        <taxon>Burkholderiales</taxon>
        <taxon>Burkholderiaceae</taxon>
        <taxon>Robbsia</taxon>
    </lineage>
</organism>
<dbReference type="RefSeq" id="WP_267846189.1">
    <property type="nucleotide sequence ID" value="NZ_JAPMXC010000001.1"/>
</dbReference>
<sequence length="185" mass="20328">MSDLAPDTGDGAPAAAPGFTVRILSALDADRYQRLRLRAIDDSPTAIWPTRDEQARRSIPDIVARIRPMPDQVVFGAFADDALVGVTGLARETLRQISHKASVWGVFVEPGHRGRGIAASLLRAATEHAAAEWRCLQLQLRVNSANIAAKKLYVAHGFTCFGTEPQAMQVDGRFYDEDHMVKHLR</sequence>
<dbReference type="CDD" id="cd04301">
    <property type="entry name" value="NAT_SF"/>
    <property type="match status" value="1"/>
</dbReference>
<reference evidence="2" key="1">
    <citation type="submission" date="2022-11" db="EMBL/GenBank/DDBJ databases">
        <title>Robbsia betulipollinis sp. nov., isolated from pollen of birch (Betula pendula).</title>
        <authorList>
            <person name="Shi H."/>
            <person name="Ambika Manirajan B."/>
            <person name="Ratering S."/>
            <person name="Geissler-Plaum R."/>
            <person name="Schnell S."/>
        </authorList>
    </citation>
    <scope>NUCLEOTIDE SEQUENCE</scope>
    <source>
        <strain evidence="2">Bb-Pol-6</strain>
    </source>
</reference>
<dbReference type="Pfam" id="PF00583">
    <property type="entry name" value="Acetyltransf_1"/>
    <property type="match status" value="1"/>
</dbReference>
<dbReference type="PANTHER" id="PTHR43072">
    <property type="entry name" value="N-ACETYLTRANSFERASE"/>
    <property type="match status" value="1"/>
</dbReference>
<dbReference type="SUPFAM" id="SSF55729">
    <property type="entry name" value="Acyl-CoA N-acyltransferases (Nat)"/>
    <property type="match status" value="1"/>
</dbReference>
<accession>A0ABT3ZJM6</accession>
<keyword evidence="3" id="KW-1185">Reference proteome</keyword>
<dbReference type="PROSITE" id="PS51186">
    <property type="entry name" value="GNAT"/>
    <property type="match status" value="1"/>
</dbReference>
<dbReference type="InterPro" id="IPR000182">
    <property type="entry name" value="GNAT_dom"/>
</dbReference>
<protein>
    <submittedName>
        <fullName evidence="2">GNAT family N-acetyltransferase</fullName>
    </submittedName>
</protein>
<evidence type="ECO:0000313" key="3">
    <source>
        <dbReference type="Proteomes" id="UP001082899"/>
    </source>
</evidence>
<dbReference type="PANTHER" id="PTHR43072:SF60">
    <property type="entry name" value="L-2,4-DIAMINOBUTYRIC ACID ACETYLTRANSFERASE"/>
    <property type="match status" value="1"/>
</dbReference>
<name>A0ABT3ZJM6_9BURK</name>
<comment type="caution">
    <text evidence="2">The sequence shown here is derived from an EMBL/GenBank/DDBJ whole genome shotgun (WGS) entry which is preliminary data.</text>
</comment>
<evidence type="ECO:0000313" key="2">
    <source>
        <dbReference type="EMBL" id="MCY0386652.1"/>
    </source>
</evidence>